<evidence type="ECO:0000313" key="1">
    <source>
        <dbReference type="EMBL" id="KZL93802.1"/>
    </source>
</evidence>
<evidence type="ECO:0000313" key="2">
    <source>
        <dbReference type="Proteomes" id="UP000076603"/>
    </source>
</evidence>
<organism evidence="1 2">
    <name type="scientific">Clostridium magnum DSM 2767</name>
    <dbReference type="NCBI Taxonomy" id="1121326"/>
    <lineage>
        <taxon>Bacteria</taxon>
        <taxon>Bacillati</taxon>
        <taxon>Bacillota</taxon>
        <taxon>Clostridia</taxon>
        <taxon>Eubacteriales</taxon>
        <taxon>Clostridiaceae</taxon>
        <taxon>Clostridium</taxon>
    </lineage>
</organism>
<dbReference type="RefSeq" id="WP_161486926.1">
    <property type="nucleotide sequence ID" value="NZ_FQXL01000012.1"/>
</dbReference>
<evidence type="ECO:0008006" key="3">
    <source>
        <dbReference type="Google" id="ProtNLM"/>
    </source>
</evidence>
<protein>
    <recommendedName>
        <fullName evidence="3">Antitoxin</fullName>
    </recommendedName>
</protein>
<gene>
    <name evidence="1" type="ORF">CLMAG_08530</name>
</gene>
<dbReference type="STRING" id="1121326.CLMAG_08530"/>
<keyword evidence="2" id="KW-1185">Reference proteome</keyword>
<dbReference type="EMBL" id="LWAE01000001">
    <property type="protein sequence ID" value="KZL93802.1"/>
    <property type="molecule type" value="Genomic_DNA"/>
</dbReference>
<dbReference type="Proteomes" id="UP000076603">
    <property type="component" value="Unassembled WGS sequence"/>
</dbReference>
<accession>A0A161YS11</accession>
<reference evidence="1 2" key="1">
    <citation type="submission" date="2016-04" db="EMBL/GenBank/DDBJ databases">
        <title>Genome sequence of Clostridium magnum DSM 2767.</title>
        <authorList>
            <person name="Poehlein A."/>
            <person name="Uhlig R."/>
            <person name="Fischer R."/>
            <person name="Bahl H."/>
            <person name="Daniel R."/>
        </authorList>
    </citation>
    <scope>NUCLEOTIDE SEQUENCE [LARGE SCALE GENOMIC DNA]</scope>
    <source>
        <strain evidence="1 2">DSM 2767</strain>
    </source>
</reference>
<sequence length="47" mass="5371">MDKLRLNKELKNKISRMVDNLHEGKEITLKVTPKGLKVAAVDIKIIK</sequence>
<comment type="caution">
    <text evidence="1">The sequence shown here is derived from an EMBL/GenBank/DDBJ whole genome shotgun (WGS) entry which is preliminary data.</text>
</comment>
<proteinExistence type="predicted"/>
<dbReference type="AlphaFoldDB" id="A0A161YS11"/>
<name>A0A161YS11_9CLOT</name>
<dbReference type="PATRIC" id="fig|1121326.3.peg.811"/>